<evidence type="ECO:0000313" key="1">
    <source>
        <dbReference type="EnsemblMetazoa" id="ENSAATROPP006031"/>
    </source>
</evidence>
<dbReference type="Proteomes" id="UP000075880">
    <property type="component" value="Unassembled WGS sequence"/>
</dbReference>
<proteinExistence type="predicted"/>
<organism evidence="1 2">
    <name type="scientific">Anopheles atroparvus</name>
    <name type="common">European mosquito</name>
    <dbReference type="NCBI Taxonomy" id="41427"/>
    <lineage>
        <taxon>Eukaryota</taxon>
        <taxon>Metazoa</taxon>
        <taxon>Ecdysozoa</taxon>
        <taxon>Arthropoda</taxon>
        <taxon>Hexapoda</taxon>
        <taxon>Insecta</taxon>
        <taxon>Pterygota</taxon>
        <taxon>Neoptera</taxon>
        <taxon>Endopterygota</taxon>
        <taxon>Diptera</taxon>
        <taxon>Nematocera</taxon>
        <taxon>Culicoidea</taxon>
        <taxon>Culicidae</taxon>
        <taxon>Anophelinae</taxon>
        <taxon>Anopheles</taxon>
    </lineage>
</organism>
<reference evidence="1" key="1">
    <citation type="submission" date="2024-04" db="UniProtKB">
        <authorList>
            <consortium name="EnsemblMetazoa"/>
        </authorList>
    </citation>
    <scope>IDENTIFICATION</scope>
    <source>
        <strain evidence="1">EBRO</strain>
    </source>
</reference>
<dbReference type="AlphaFoldDB" id="A0AAG5D4E9"/>
<protein>
    <submittedName>
        <fullName evidence="1">Uncharacterized protein</fullName>
    </submittedName>
</protein>
<name>A0AAG5D4E9_ANOAO</name>
<keyword evidence="2" id="KW-1185">Reference proteome</keyword>
<dbReference type="EnsemblMetazoa" id="ENSAATROPT006701">
    <property type="protein sequence ID" value="ENSAATROPP006031"/>
    <property type="gene ID" value="ENSAATROPG005454"/>
</dbReference>
<accession>A0AAG5D4E9</accession>
<sequence>HFRFIRAAYVQKFLHQIFCVDKDGEITVRETHRMPCGCWRPMMRSATGLG</sequence>
<evidence type="ECO:0000313" key="2">
    <source>
        <dbReference type="Proteomes" id="UP000075880"/>
    </source>
</evidence>